<keyword evidence="2" id="KW-0238">DNA-binding</keyword>
<gene>
    <name evidence="6" type="ORF">DXD79_11440</name>
</gene>
<name>A0A374P707_9FIRM</name>
<dbReference type="PROSITE" id="PS50995">
    <property type="entry name" value="HTH_MARR_2"/>
    <property type="match status" value="1"/>
</dbReference>
<reference evidence="6 7" key="1">
    <citation type="submission" date="2018-08" db="EMBL/GenBank/DDBJ databases">
        <title>A genome reference for cultivated species of the human gut microbiota.</title>
        <authorList>
            <person name="Zou Y."/>
            <person name="Xue W."/>
            <person name="Luo G."/>
        </authorList>
    </citation>
    <scope>NUCLEOTIDE SEQUENCE [LARGE SCALE GENOMIC DNA]</scope>
    <source>
        <strain evidence="6 7">TM09-12</strain>
    </source>
</reference>
<sequence length="209" mass="24742">MQSAGRRNMERRSFDQTTTGYERRRTMKQNAHELMERLMRMQWLLNRYFHRNLRDRGVPYSGQGRVLKVLKMKPEIPQKELSEILGMRPQSIGELLSKLEKKGFITRTPSPNDKRVIIVHLTEKGAGAEESENSQPGPDDIFGCLSEEEQSTFKEYLDRMIDDLEERCGEGGERRRRCRRSQEFSSEYQEDAEGADFDRRQRRDRFFRG</sequence>
<dbReference type="Proteomes" id="UP000263014">
    <property type="component" value="Unassembled WGS sequence"/>
</dbReference>
<dbReference type="SUPFAM" id="SSF46785">
    <property type="entry name" value="Winged helix' DNA-binding domain"/>
    <property type="match status" value="1"/>
</dbReference>
<dbReference type="InterPro" id="IPR036390">
    <property type="entry name" value="WH_DNA-bd_sf"/>
</dbReference>
<dbReference type="SMART" id="SM00347">
    <property type="entry name" value="HTH_MARR"/>
    <property type="match status" value="1"/>
</dbReference>
<evidence type="ECO:0000313" key="6">
    <source>
        <dbReference type="EMBL" id="RGJ04547.1"/>
    </source>
</evidence>
<dbReference type="EMBL" id="QSON01000005">
    <property type="protein sequence ID" value="RGJ04547.1"/>
    <property type="molecule type" value="Genomic_DNA"/>
</dbReference>
<evidence type="ECO:0000313" key="7">
    <source>
        <dbReference type="Proteomes" id="UP000263014"/>
    </source>
</evidence>
<feature type="region of interest" description="Disordered" evidence="4">
    <location>
        <begin position="1"/>
        <end position="24"/>
    </location>
</feature>
<dbReference type="Pfam" id="PF01047">
    <property type="entry name" value="MarR"/>
    <property type="match status" value="1"/>
</dbReference>
<dbReference type="AlphaFoldDB" id="A0A374P707"/>
<dbReference type="PANTHER" id="PTHR42756:SF1">
    <property type="entry name" value="TRANSCRIPTIONAL REPRESSOR OF EMRAB OPERON"/>
    <property type="match status" value="1"/>
</dbReference>
<dbReference type="SMART" id="SM00419">
    <property type="entry name" value="HTH_CRP"/>
    <property type="match status" value="1"/>
</dbReference>
<keyword evidence="1" id="KW-0805">Transcription regulation</keyword>
<dbReference type="GO" id="GO:0003700">
    <property type="term" value="F:DNA-binding transcription factor activity"/>
    <property type="evidence" value="ECO:0007669"/>
    <property type="project" value="InterPro"/>
</dbReference>
<dbReference type="InterPro" id="IPR000835">
    <property type="entry name" value="HTH_MarR-typ"/>
</dbReference>
<evidence type="ECO:0000256" key="2">
    <source>
        <dbReference type="ARBA" id="ARBA00023125"/>
    </source>
</evidence>
<dbReference type="PRINTS" id="PR00598">
    <property type="entry name" value="HTHMARR"/>
</dbReference>
<keyword evidence="3" id="KW-0804">Transcription</keyword>
<proteinExistence type="predicted"/>
<dbReference type="GO" id="GO:0003677">
    <property type="term" value="F:DNA binding"/>
    <property type="evidence" value="ECO:0007669"/>
    <property type="project" value="UniProtKB-KW"/>
</dbReference>
<evidence type="ECO:0000256" key="3">
    <source>
        <dbReference type="ARBA" id="ARBA00023163"/>
    </source>
</evidence>
<protein>
    <submittedName>
        <fullName evidence="6">MarR family transcriptional regulator</fullName>
    </submittedName>
</protein>
<feature type="compositionally biased region" description="Basic and acidic residues" evidence="4">
    <location>
        <begin position="196"/>
        <end position="209"/>
    </location>
</feature>
<dbReference type="Gene3D" id="1.10.10.10">
    <property type="entry name" value="Winged helix-like DNA-binding domain superfamily/Winged helix DNA-binding domain"/>
    <property type="match status" value="1"/>
</dbReference>
<dbReference type="InterPro" id="IPR036388">
    <property type="entry name" value="WH-like_DNA-bd_sf"/>
</dbReference>
<dbReference type="InterPro" id="IPR012318">
    <property type="entry name" value="HTH_CRP"/>
</dbReference>
<feature type="domain" description="HTH marR-type" evidence="5">
    <location>
        <begin position="31"/>
        <end position="162"/>
    </location>
</feature>
<evidence type="ECO:0000256" key="1">
    <source>
        <dbReference type="ARBA" id="ARBA00023015"/>
    </source>
</evidence>
<accession>A0A374P707</accession>
<comment type="caution">
    <text evidence="6">The sequence shown here is derived from an EMBL/GenBank/DDBJ whole genome shotgun (WGS) entry which is preliminary data.</text>
</comment>
<evidence type="ECO:0000256" key="4">
    <source>
        <dbReference type="SAM" id="MobiDB-lite"/>
    </source>
</evidence>
<organism evidence="6 7">
    <name type="scientific">Hungatella hathewayi</name>
    <dbReference type="NCBI Taxonomy" id="154046"/>
    <lineage>
        <taxon>Bacteria</taxon>
        <taxon>Bacillati</taxon>
        <taxon>Bacillota</taxon>
        <taxon>Clostridia</taxon>
        <taxon>Lachnospirales</taxon>
        <taxon>Lachnospiraceae</taxon>
        <taxon>Hungatella</taxon>
    </lineage>
</organism>
<dbReference type="InterPro" id="IPR023187">
    <property type="entry name" value="Tscrpt_reg_MarR-type_CS"/>
</dbReference>
<dbReference type="PROSITE" id="PS01117">
    <property type="entry name" value="HTH_MARR_1"/>
    <property type="match status" value="1"/>
</dbReference>
<feature type="region of interest" description="Disordered" evidence="4">
    <location>
        <begin position="168"/>
        <end position="209"/>
    </location>
</feature>
<evidence type="ECO:0000259" key="5">
    <source>
        <dbReference type="PROSITE" id="PS50995"/>
    </source>
</evidence>
<dbReference type="PANTHER" id="PTHR42756">
    <property type="entry name" value="TRANSCRIPTIONAL REGULATOR, MARR"/>
    <property type="match status" value="1"/>
</dbReference>